<dbReference type="OrthoDB" id="198846at2157"/>
<proteinExistence type="predicted"/>
<evidence type="ECO:0000259" key="4">
    <source>
        <dbReference type="Pfam" id="PF24281"/>
    </source>
</evidence>
<dbReference type="RefSeq" id="WP_089699837.1">
    <property type="nucleotide sequence ID" value="NZ_FNHL01000007.1"/>
</dbReference>
<keyword evidence="2" id="KW-0804">Transcription</keyword>
<dbReference type="InterPro" id="IPR007050">
    <property type="entry name" value="HTH_bacterioopsin"/>
</dbReference>
<evidence type="ECO:0000256" key="1">
    <source>
        <dbReference type="ARBA" id="ARBA00023015"/>
    </source>
</evidence>
<dbReference type="Pfam" id="PF04967">
    <property type="entry name" value="HTH_10"/>
    <property type="match status" value="1"/>
</dbReference>
<dbReference type="PANTHER" id="PTHR34236:SF1">
    <property type="entry name" value="DIMETHYL SULFOXIDE REDUCTASE TRANSCRIPTIONAL ACTIVATOR"/>
    <property type="match status" value="1"/>
</dbReference>
<dbReference type="AlphaFoldDB" id="A0A1G9ZGD2"/>
<sequence length="253" mass="28363">MREFAFRVVYEAGADDLMDVFIDNPELSSRTVSCHVTPNTMWRVDRVEGPEAALAEYDEAVAQLSRCSSLRGMGGCEIDWTHEVLDSYPTGRVVYSRQSEGQGCRSIPYLVAHYLGDGLLLQAEQQGNEYLWRVLADDGAVMSDIYEELERNLREGLSLEFEHVEHSPNWADHWTTATSDLSDEQHEALALAVAYGYYEHPRRHTLQEIAGEADIPTSTLQYRLSSAEGHLARAFLERAGTPGGLRTPPEASR</sequence>
<evidence type="ECO:0000313" key="5">
    <source>
        <dbReference type="EMBL" id="SDN20450.1"/>
    </source>
</evidence>
<dbReference type="EMBL" id="FNHL01000007">
    <property type="protein sequence ID" value="SDN20450.1"/>
    <property type="molecule type" value="Genomic_DNA"/>
</dbReference>
<evidence type="ECO:0000256" key="2">
    <source>
        <dbReference type="ARBA" id="ARBA00023163"/>
    </source>
</evidence>
<protein>
    <submittedName>
        <fullName evidence="5">HTH DNA binding domain-containing protein</fullName>
    </submittedName>
</protein>
<reference evidence="6" key="1">
    <citation type="submission" date="2016-10" db="EMBL/GenBank/DDBJ databases">
        <authorList>
            <person name="Varghese N."/>
            <person name="Submissions S."/>
        </authorList>
    </citation>
    <scope>NUCLEOTIDE SEQUENCE [LARGE SCALE GENOMIC DNA]</scope>
    <source>
        <strain evidence="6">CGMCC 1.10119</strain>
    </source>
</reference>
<evidence type="ECO:0000313" key="6">
    <source>
        <dbReference type="Proteomes" id="UP000199451"/>
    </source>
</evidence>
<organism evidence="5 6">
    <name type="scientific">Halogranum gelatinilyticum</name>
    <dbReference type="NCBI Taxonomy" id="660521"/>
    <lineage>
        <taxon>Archaea</taxon>
        <taxon>Methanobacteriati</taxon>
        <taxon>Methanobacteriota</taxon>
        <taxon>Stenosarchaea group</taxon>
        <taxon>Halobacteria</taxon>
        <taxon>Halobacteriales</taxon>
        <taxon>Haloferacaceae</taxon>
    </lineage>
</organism>
<feature type="domain" description="HTH bat-type" evidence="3">
    <location>
        <begin position="181"/>
        <end position="232"/>
    </location>
</feature>
<dbReference type="STRING" id="660521.SAMN04487949_3659"/>
<dbReference type="PANTHER" id="PTHR34236">
    <property type="entry name" value="DIMETHYL SULFOXIDE REDUCTASE TRANSCRIPTIONAL ACTIVATOR"/>
    <property type="match status" value="1"/>
</dbReference>
<name>A0A1G9ZGD2_9EURY</name>
<dbReference type="InterPro" id="IPR056529">
    <property type="entry name" value="HVO_2928_N"/>
</dbReference>
<keyword evidence="1" id="KW-0805">Transcription regulation</keyword>
<accession>A0A1G9ZGD2</accession>
<evidence type="ECO:0000259" key="3">
    <source>
        <dbReference type="Pfam" id="PF04967"/>
    </source>
</evidence>
<feature type="domain" description="HVO-2928 N-terminal" evidence="4">
    <location>
        <begin position="3"/>
        <end position="170"/>
    </location>
</feature>
<keyword evidence="6" id="KW-1185">Reference proteome</keyword>
<dbReference type="Proteomes" id="UP000199451">
    <property type="component" value="Unassembled WGS sequence"/>
</dbReference>
<dbReference type="Pfam" id="PF24281">
    <property type="entry name" value="HVO_2928_N"/>
    <property type="match status" value="1"/>
</dbReference>
<gene>
    <name evidence="5" type="ORF">SAMN04487949_3659</name>
</gene>